<proteinExistence type="predicted"/>
<gene>
    <name evidence="2" type="ORF">R1flu_009760</name>
</gene>
<evidence type="ECO:0000313" key="2">
    <source>
        <dbReference type="EMBL" id="KAL2642173.1"/>
    </source>
</evidence>
<feature type="compositionally biased region" description="Basic and acidic residues" evidence="1">
    <location>
        <begin position="57"/>
        <end position="66"/>
    </location>
</feature>
<reference evidence="2 3" key="1">
    <citation type="submission" date="2024-09" db="EMBL/GenBank/DDBJ databases">
        <title>Chromosome-scale assembly of Riccia fluitans.</title>
        <authorList>
            <person name="Paukszto L."/>
            <person name="Sawicki J."/>
            <person name="Karawczyk K."/>
            <person name="Piernik-Szablinska J."/>
            <person name="Szczecinska M."/>
            <person name="Mazdziarz M."/>
        </authorList>
    </citation>
    <scope>NUCLEOTIDE SEQUENCE [LARGE SCALE GENOMIC DNA]</scope>
    <source>
        <strain evidence="2">Rf_01</strain>
        <tissue evidence="2">Aerial parts of the thallus</tissue>
    </source>
</reference>
<evidence type="ECO:0000256" key="1">
    <source>
        <dbReference type="SAM" id="MobiDB-lite"/>
    </source>
</evidence>
<organism evidence="2 3">
    <name type="scientific">Riccia fluitans</name>
    <dbReference type="NCBI Taxonomy" id="41844"/>
    <lineage>
        <taxon>Eukaryota</taxon>
        <taxon>Viridiplantae</taxon>
        <taxon>Streptophyta</taxon>
        <taxon>Embryophyta</taxon>
        <taxon>Marchantiophyta</taxon>
        <taxon>Marchantiopsida</taxon>
        <taxon>Marchantiidae</taxon>
        <taxon>Marchantiales</taxon>
        <taxon>Ricciaceae</taxon>
        <taxon>Riccia</taxon>
    </lineage>
</organism>
<keyword evidence="3" id="KW-1185">Reference proteome</keyword>
<dbReference type="EMBL" id="JBHFFA010000002">
    <property type="protein sequence ID" value="KAL2642173.1"/>
    <property type="molecule type" value="Genomic_DNA"/>
</dbReference>
<name>A0ABD1Z358_9MARC</name>
<dbReference type="AlphaFoldDB" id="A0ABD1Z358"/>
<comment type="caution">
    <text evidence="2">The sequence shown here is derived from an EMBL/GenBank/DDBJ whole genome shotgun (WGS) entry which is preliminary data.</text>
</comment>
<dbReference type="Proteomes" id="UP001605036">
    <property type="component" value="Unassembled WGS sequence"/>
</dbReference>
<sequence length="176" mass="18862">MIVCGGGGTKGKCICNTGGNENALPHAGWRHLLPCTSAEAGGEVRVTSLVALFEKRTEDSGGRETGRLPQADLETGQKGPKASCLPATYQPFTVPPRATFSSPLRCSLLAHLQFMLCGTVVDLRWWSCAARLGVYYKNWNAARKETQGGKIERAEEIREAGGIVGSQEAGILTEVR</sequence>
<feature type="region of interest" description="Disordered" evidence="1">
    <location>
        <begin position="57"/>
        <end position="79"/>
    </location>
</feature>
<accession>A0ABD1Z358</accession>
<protein>
    <submittedName>
        <fullName evidence="2">Uncharacterized protein</fullName>
    </submittedName>
</protein>
<evidence type="ECO:0000313" key="3">
    <source>
        <dbReference type="Proteomes" id="UP001605036"/>
    </source>
</evidence>